<keyword evidence="1" id="KW-0472">Membrane</keyword>
<dbReference type="AlphaFoldDB" id="A0A840UKM1"/>
<feature type="transmembrane region" description="Helical" evidence="1">
    <location>
        <begin position="221"/>
        <end position="238"/>
    </location>
</feature>
<dbReference type="RefSeq" id="WP_183703658.1">
    <property type="nucleotide sequence ID" value="NZ_JACHFE010000005.1"/>
</dbReference>
<gene>
    <name evidence="2" type="ORF">HNR38_002140</name>
</gene>
<reference evidence="2 3" key="1">
    <citation type="submission" date="2020-08" db="EMBL/GenBank/DDBJ databases">
        <title>Genomic Encyclopedia of Type Strains, Phase IV (KMG-IV): sequencing the most valuable type-strain genomes for metagenomic binning, comparative biology and taxonomic classification.</title>
        <authorList>
            <person name="Goeker M."/>
        </authorList>
    </citation>
    <scope>NUCLEOTIDE SEQUENCE [LARGE SCALE GENOMIC DNA]</scope>
    <source>
        <strain evidence="2 3">DSM 22359</strain>
    </source>
</reference>
<sequence>MNLPKFMESNWLKASFLLYGVGLVVHNSYLAQFGIQEYELVEARYIVSGVGFIGFVVVCCTYMAIKVNLSYIGDSLKPKQLLPWLFRIFSLPYVVHLALFGNTLKDTFGSDLLLTNFVNGFTALAQFMVLFSVSDLVFMTSDGDKKPARVVRSLIRVWSVPFLLFTAFLAYSNAEFRGTVWATTYFFFLFLGLALVQSDSRHGVDPKYLDPNTSKEHEDRFQIIFGLLACFYIFWLVVTNYTENIYQRMPASLGGAKTFEAKIYTEEGSYEGIVLYETDSWLVFRAGGDNIKIVKIKADIVEKIEVTK</sequence>
<evidence type="ECO:0000313" key="2">
    <source>
        <dbReference type="EMBL" id="MBB5321646.1"/>
    </source>
</evidence>
<feature type="transmembrane region" description="Helical" evidence="1">
    <location>
        <begin position="121"/>
        <end position="141"/>
    </location>
</feature>
<protein>
    <submittedName>
        <fullName evidence="2">Uncharacterized protein</fullName>
    </submittedName>
</protein>
<proteinExistence type="predicted"/>
<dbReference type="Proteomes" id="UP000591735">
    <property type="component" value="Unassembled WGS sequence"/>
</dbReference>
<organism evidence="2 3">
    <name type="scientific">Marinobacter oulmenensis</name>
    <dbReference type="NCBI Taxonomy" id="643747"/>
    <lineage>
        <taxon>Bacteria</taxon>
        <taxon>Pseudomonadati</taxon>
        <taxon>Pseudomonadota</taxon>
        <taxon>Gammaproteobacteria</taxon>
        <taxon>Pseudomonadales</taxon>
        <taxon>Marinobacteraceae</taxon>
        <taxon>Marinobacter</taxon>
    </lineage>
</organism>
<keyword evidence="1" id="KW-1133">Transmembrane helix</keyword>
<name>A0A840UKM1_9GAMM</name>
<evidence type="ECO:0000256" key="1">
    <source>
        <dbReference type="SAM" id="Phobius"/>
    </source>
</evidence>
<keyword evidence="1" id="KW-0812">Transmembrane</keyword>
<comment type="caution">
    <text evidence="2">The sequence shown here is derived from an EMBL/GenBank/DDBJ whole genome shotgun (WGS) entry which is preliminary data.</text>
</comment>
<feature type="transmembrane region" description="Helical" evidence="1">
    <location>
        <begin position="178"/>
        <end position="196"/>
    </location>
</feature>
<keyword evidence="3" id="KW-1185">Reference proteome</keyword>
<accession>A0A840UKM1</accession>
<feature type="transmembrane region" description="Helical" evidence="1">
    <location>
        <begin position="153"/>
        <end position="172"/>
    </location>
</feature>
<feature type="transmembrane region" description="Helical" evidence="1">
    <location>
        <begin position="46"/>
        <end position="69"/>
    </location>
</feature>
<feature type="transmembrane region" description="Helical" evidence="1">
    <location>
        <begin position="81"/>
        <end position="101"/>
    </location>
</feature>
<evidence type="ECO:0000313" key="3">
    <source>
        <dbReference type="Proteomes" id="UP000591735"/>
    </source>
</evidence>
<dbReference type="EMBL" id="JACHFE010000005">
    <property type="protein sequence ID" value="MBB5321646.1"/>
    <property type="molecule type" value="Genomic_DNA"/>
</dbReference>